<reference key="2">
    <citation type="journal article" date="2000" name="Nature">
        <title>Sequence and analysis of chromosome 5 of the plant Arabidopsis thaliana.</title>
        <authorList>
            <consortium name="Kazusa DNA Research Institute"/>
            <consortium name="Cold Spring Harbor and Washington University in St Louis Sequencing Consortium"/>
            <consortium name="European Union Arabidopsis Genome Sequencing Consortium"/>
            <person name="Tabata S."/>
            <person name="Kaneko T."/>
            <person name="Nakamura Y."/>
            <person name="Kotani H."/>
            <person name="Kato T."/>
            <person name="Asamizu E."/>
            <person name="Miyajima N."/>
            <person name="Sasamoto S."/>
            <person name="Kimura T."/>
            <person name="Hosouchi T."/>
            <person name="Kawashima K."/>
            <person name="Kohara M."/>
            <person name="Matsumoto M."/>
            <person name="Matsuno A."/>
            <person name="Muraki A."/>
            <person name="Nakayama S."/>
            <person name="Nakazaki N."/>
            <person name="Naruo K."/>
            <person name="Okumura S."/>
            <person name="Shinpo S."/>
            <person name="Takeuchi C."/>
            <person name="Wada T."/>
            <person name="Watanabe A."/>
            <person name="Yamada M."/>
            <person name="Yasuda M."/>
            <person name="Sato S."/>
            <person name="de la Bastide M."/>
            <person name="Huang E."/>
            <person name="Spiegel L."/>
            <person name="Gnoj L."/>
            <person name="O'Shaughnessy A."/>
            <person name="Preston R."/>
            <person name="Habermann K."/>
            <person name="Murray J."/>
            <person name="Johnson D."/>
            <person name="Rohlfing T."/>
            <person name="Nelson J."/>
            <person name="Stoneking T."/>
            <person name="Pepin K."/>
            <person name="Spieth J."/>
            <person name="Sekhon M."/>
            <person name="Armstrong J."/>
            <person name="Becker M."/>
            <person name="Belter E."/>
            <person name="Cordum H."/>
            <person name="Cordes M."/>
            <person name="Courtney L."/>
            <person name="Courtney W."/>
            <person name="Dante M."/>
            <person name="Du H."/>
            <person name="Edwards J."/>
            <person name="Fryman J."/>
            <person name="Haakensen B."/>
            <person name="Lamar E."/>
            <person name="Latreille P."/>
            <person name="Leonard S."/>
            <person name="Meyer R."/>
            <person name="Mulvaney E."/>
            <person name="Ozersky P."/>
            <person name="Riley A."/>
            <person name="Strowmatt C."/>
            <person name="Wagner-McPherson C."/>
            <person name="Wollam A."/>
            <person name="Yoakum M."/>
            <person name="Bell M."/>
            <person name="Dedhia N."/>
            <person name="Parnell L."/>
            <person name="Shah R."/>
            <person name="Rodriguez M."/>
            <person name="See L.H."/>
            <person name="Vil D."/>
            <person name="Baker J."/>
            <person name="Kirchoff K."/>
            <person name="Toth K."/>
            <person name="King L."/>
            <person name="Bahret A."/>
            <person name="Miller B."/>
            <person name="Marra M."/>
            <person name="Martienssen R."/>
            <person name="McCombie W.R."/>
            <person name="Wilson R.K."/>
            <person name="Murphy G."/>
            <person name="Bancroft I."/>
            <person name="Volckaert G."/>
            <person name="Wambutt R."/>
            <person name="Dusterhoft A."/>
            <person name="Stiekema W."/>
            <person name="Pohl T."/>
            <person name="Entian K.D."/>
            <person name="Terryn N."/>
            <person name="Hartley N."/>
            <person name="Bent E."/>
            <person name="Johnson S."/>
            <person name="Langham S.A."/>
            <person name="McCullagh B."/>
            <person name="Robben J."/>
            <person name="Grymonprez B."/>
            <person name="Zimmermann W."/>
            <person name="Ramsperger U."/>
            <person name="Wedler H."/>
            <person name="Balke K."/>
            <person name="Wedler E."/>
            <person name="Peters S."/>
            <person name="van Staveren M."/>
            <person name="Dirkse W."/>
            <person name="Mooijman P."/>
            <person name="Lankhorst R.K."/>
            <person name="Weitzenegger T."/>
            <person name="Bothe G."/>
            <person name="Rose M."/>
            <person name="Hauf J."/>
            <person name="Berneiser S."/>
            <person name="Hempel S."/>
            <person name="Feldpausch M."/>
            <person name="Lamberth S."/>
            <person name="Villarroel R."/>
            <person name="Gielen J."/>
            <person name="Ardiles W."/>
            <person name="Bents O."/>
            <person name="Lemcke K."/>
            <person name="Kolesov G."/>
            <person name="Mayer K."/>
            <person name="Rudd S."/>
            <person name="Schoof H."/>
            <person name="Schueller C."/>
            <person name="Zaccaria P."/>
            <person name="Mewes H.W."/>
            <person name="Bevan M."/>
            <person name="Fransz P."/>
        </authorList>
    </citation>
    <scope>NUCLEOTIDE SEQUENCE [LARGE SCALE GENOMIC DNA]</scope>
    <source>
        <strain>cv. Columbia</strain>
    </source>
</reference>
<keyword evidence="1" id="KW-0472">Membrane</keyword>
<accession>Q9FNF7</accession>
<feature type="transmembrane region" description="Helical" evidence="1">
    <location>
        <begin position="79"/>
        <end position="99"/>
    </location>
</feature>
<reference evidence="2" key="1">
    <citation type="journal article" date="1997" name="DNA Res.">
        <title>Structural analysis of Arabidopsis thaliana chromosome 5. II. Sequence features of the regions of 1,044,062 bp covered by thirteen physically assigned P1 clones.</title>
        <authorList>
            <person name="Kotani H."/>
            <person name="Nakamura Y."/>
            <person name="Sato S."/>
            <person name="Kaneko T."/>
            <person name="Asamizu E."/>
            <person name="Miyajima N."/>
            <person name="Tabata S."/>
        </authorList>
    </citation>
    <scope>NUCLEOTIDE SEQUENCE [LARGE SCALE GENOMIC DNA]</scope>
</reference>
<dbReference type="HOGENOM" id="CLU_1226302_0_0_1"/>
<evidence type="ECO:0000256" key="1">
    <source>
        <dbReference type="SAM" id="Phobius"/>
    </source>
</evidence>
<dbReference type="EMBL" id="AB006701">
    <property type="protein sequence ID" value="BAB10390.1"/>
    <property type="molecule type" value="Genomic_DNA"/>
</dbReference>
<keyword evidence="1" id="KW-1133">Transmembrane helix</keyword>
<dbReference type="AlphaFoldDB" id="Q9FNF7"/>
<protein>
    <submittedName>
        <fullName evidence="2">Uncharacterized protein</fullName>
    </submittedName>
</protein>
<evidence type="ECO:0000313" key="2">
    <source>
        <dbReference type="EMBL" id="BAB10390.1"/>
    </source>
</evidence>
<keyword evidence="1" id="KW-0812">Transmembrane</keyword>
<organism evidence="2">
    <name type="scientific">Arabidopsis thaliana</name>
    <name type="common">Mouse-ear cress</name>
    <dbReference type="NCBI Taxonomy" id="3702"/>
    <lineage>
        <taxon>Eukaryota</taxon>
        <taxon>Viridiplantae</taxon>
        <taxon>Streptophyta</taxon>
        <taxon>Embryophyta</taxon>
        <taxon>Tracheophyta</taxon>
        <taxon>Spermatophyta</taxon>
        <taxon>Magnoliopsida</taxon>
        <taxon>eudicotyledons</taxon>
        <taxon>Gunneridae</taxon>
        <taxon>Pentapetalae</taxon>
        <taxon>rosids</taxon>
        <taxon>malvids</taxon>
        <taxon>Brassicales</taxon>
        <taxon>Brassicaceae</taxon>
        <taxon>Camelineae</taxon>
        <taxon>Arabidopsis</taxon>
    </lineage>
</organism>
<name>Q9FNF7_ARATH</name>
<sequence>MFGYQESNQSNPKLNRFSGFIDRFIRLIKDLRPLRKRYLPYRVEKFTALKISIKLPSKVSEVKLYKYIPTKFAAVQRRLSYHCFSLSLFFFFLLGTLKFSGGNKIEERGFRILGNLASKFYRITPVPIRFFASRIFIPRYYHFLILFSRFVFDFSEELINFFFSIFDFRFSRRCLFRSWMMNCIGFDDREMCVEIRNRVLILEIYVAILWRYTRLMIRDLYLVIKD</sequence>
<proteinExistence type="predicted"/>